<evidence type="ECO:0000313" key="1">
    <source>
        <dbReference type="Proteomes" id="UP000887563"/>
    </source>
</evidence>
<name>A0A914NTU9_MELIC</name>
<keyword evidence="1" id="KW-1185">Reference proteome</keyword>
<dbReference type="WBParaSite" id="Minc3s09726g43483">
    <property type="protein sequence ID" value="Minc3s09726g43483"/>
    <property type="gene ID" value="Minc3s09726g43483"/>
</dbReference>
<reference evidence="2" key="1">
    <citation type="submission" date="2022-11" db="UniProtKB">
        <authorList>
            <consortium name="WormBaseParasite"/>
        </authorList>
    </citation>
    <scope>IDENTIFICATION</scope>
</reference>
<dbReference type="Proteomes" id="UP000887563">
    <property type="component" value="Unplaced"/>
</dbReference>
<proteinExistence type="predicted"/>
<evidence type="ECO:0000313" key="2">
    <source>
        <dbReference type="WBParaSite" id="Minc3s09726g43483"/>
    </source>
</evidence>
<organism evidence="1 2">
    <name type="scientific">Meloidogyne incognita</name>
    <name type="common">Southern root-knot nematode worm</name>
    <name type="synonym">Oxyuris incognita</name>
    <dbReference type="NCBI Taxonomy" id="6306"/>
    <lineage>
        <taxon>Eukaryota</taxon>
        <taxon>Metazoa</taxon>
        <taxon>Ecdysozoa</taxon>
        <taxon>Nematoda</taxon>
        <taxon>Chromadorea</taxon>
        <taxon>Rhabditida</taxon>
        <taxon>Tylenchina</taxon>
        <taxon>Tylenchomorpha</taxon>
        <taxon>Tylenchoidea</taxon>
        <taxon>Meloidogynidae</taxon>
        <taxon>Meloidogyninae</taxon>
        <taxon>Meloidogyne</taxon>
        <taxon>Meloidogyne incognita group</taxon>
    </lineage>
</organism>
<dbReference type="AlphaFoldDB" id="A0A914NTU9"/>
<sequence length="177" mass="20795">MEHVSRLFRNTAKMGWIGQRKIVVIPEDAVIEGGKTYLFSVSKKLNKCRGRGEITNLFLLNKQTRIIENFYFQGRAYFRLIMKRCCRYTFELVIYQLVPRDRLFKLLQLCFLLRHLCLDYLSPLSGSEFLEISERMPELKSLVVKNCRLVGILELTCYRGFFGSNRGFFCSSKSPQH</sequence>
<accession>A0A914NTU9</accession>
<protein>
    <submittedName>
        <fullName evidence="2">Uncharacterized protein</fullName>
    </submittedName>
</protein>